<proteinExistence type="predicted"/>
<dbReference type="InterPro" id="IPR012074">
    <property type="entry name" value="GAF_ANTAR"/>
</dbReference>
<dbReference type="GO" id="GO:0016301">
    <property type="term" value="F:kinase activity"/>
    <property type="evidence" value="ECO:0007669"/>
    <property type="project" value="UniProtKB-KW"/>
</dbReference>
<dbReference type="AlphaFoldDB" id="A0A239MYV7"/>
<keyword evidence="2" id="KW-0418">Kinase</keyword>
<keyword evidence="7" id="KW-1185">Reference proteome</keyword>
<dbReference type="SUPFAM" id="SSF52172">
    <property type="entry name" value="CheY-like"/>
    <property type="match status" value="1"/>
</dbReference>
<keyword evidence="4" id="KW-0804">Transcription</keyword>
<keyword evidence="1" id="KW-0808">Transferase</keyword>
<evidence type="ECO:0000256" key="1">
    <source>
        <dbReference type="ARBA" id="ARBA00022679"/>
    </source>
</evidence>
<organism evidence="6 7">
    <name type="scientific">Rhodococcoides kyotonense</name>
    <dbReference type="NCBI Taxonomy" id="398843"/>
    <lineage>
        <taxon>Bacteria</taxon>
        <taxon>Bacillati</taxon>
        <taxon>Actinomycetota</taxon>
        <taxon>Actinomycetes</taxon>
        <taxon>Mycobacteriales</taxon>
        <taxon>Nocardiaceae</taxon>
        <taxon>Rhodococcoides</taxon>
    </lineage>
</organism>
<dbReference type="Gene3D" id="1.10.10.10">
    <property type="entry name" value="Winged helix-like DNA-binding domain superfamily/Winged helix DNA-binding domain"/>
    <property type="match status" value="1"/>
</dbReference>
<dbReference type="InterPro" id="IPR003018">
    <property type="entry name" value="GAF"/>
</dbReference>
<evidence type="ECO:0000256" key="2">
    <source>
        <dbReference type="ARBA" id="ARBA00022777"/>
    </source>
</evidence>
<dbReference type="SMART" id="SM01012">
    <property type="entry name" value="ANTAR"/>
    <property type="match status" value="1"/>
</dbReference>
<dbReference type="OrthoDB" id="4629915at2"/>
<evidence type="ECO:0000256" key="4">
    <source>
        <dbReference type="ARBA" id="ARBA00023163"/>
    </source>
</evidence>
<gene>
    <name evidence="6" type="ORF">SAMN05421642_12449</name>
</gene>
<dbReference type="PROSITE" id="PS50921">
    <property type="entry name" value="ANTAR"/>
    <property type="match status" value="1"/>
</dbReference>
<dbReference type="Proteomes" id="UP000198327">
    <property type="component" value="Unassembled WGS sequence"/>
</dbReference>
<dbReference type="InterPro" id="IPR011006">
    <property type="entry name" value="CheY-like_superfamily"/>
</dbReference>
<dbReference type="SMART" id="SM00065">
    <property type="entry name" value="GAF"/>
    <property type="match status" value="1"/>
</dbReference>
<dbReference type="InterPro" id="IPR036388">
    <property type="entry name" value="WH-like_DNA-bd_sf"/>
</dbReference>
<dbReference type="InterPro" id="IPR005561">
    <property type="entry name" value="ANTAR"/>
</dbReference>
<dbReference type="PIRSF" id="PIRSF036625">
    <property type="entry name" value="GAF_ANTAR"/>
    <property type="match status" value="1"/>
</dbReference>
<dbReference type="EMBL" id="FZOW01000024">
    <property type="protein sequence ID" value="SNT47413.1"/>
    <property type="molecule type" value="Genomic_DNA"/>
</dbReference>
<evidence type="ECO:0000259" key="5">
    <source>
        <dbReference type="PROSITE" id="PS50921"/>
    </source>
</evidence>
<dbReference type="RefSeq" id="WP_089252012.1">
    <property type="nucleotide sequence ID" value="NZ_FZOW01000024.1"/>
</dbReference>
<dbReference type="InterPro" id="IPR029016">
    <property type="entry name" value="GAF-like_dom_sf"/>
</dbReference>
<evidence type="ECO:0000256" key="3">
    <source>
        <dbReference type="ARBA" id="ARBA00023015"/>
    </source>
</evidence>
<name>A0A239MYV7_9NOCA</name>
<dbReference type="GO" id="GO:0003723">
    <property type="term" value="F:RNA binding"/>
    <property type="evidence" value="ECO:0007669"/>
    <property type="project" value="InterPro"/>
</dbReference>
<dbReference type="Pfam" id="PF13185">
    <property type="entry name" value="GAF_2"/>
    <property type="match status" value="1"/>
</dbReference>
<dbReference type="SUPFAM" id="SSF55781">
    <property type="entry name" value="GAF domain-like"/>
    <property type="match status" value="1"/>
</dbReference>
<keyword evidence="3" id="KW-0805">Transcription regulation</keyword>
<dbReference type="Pfam" id="PF03861">
    <property type="entry name" value="ANTAR"/>
    <property type="match status" value="1"/>
</dbReference>
<feature type="domain" description="ANTAR" evidence="5">
    <location>
        <begin position="166"/>
        <end position="227"/>
    </location>
</feature>
<sequence>MDIEQRDSGSVDLSLLLAEAARGFFRPRSVDDTLVEVTRAVTTVIEAADCADVLVVAGRTSFTSHAATNDLPLRLDSLQETLQEGPCVDAARRGVLVRCDDFATDPRWPRFGPEAAKIGVHSGLSFQLYTGDDTLGALNVFAAAPHAFDDRDEELGAVFATHAAMALYTANKSEQFESALASRDLIGQAKGMLIERYSIDSVQAFALLVKISQDANVSVATLADRLVALGSESGQRA</sequence>
<evidence type="ECO:0000313" key="6">
    <source>
        <dbReference type="EMBL" id="SNT47413.1"/>
    </source>
</evidence>
<protein>
    <submittedName>
        <fullName evidence="6">GAF domain-containing protein</fullName>
    </submittedName>
</protein>
<accession>A0A239MYV7</accession>
<dbReference type="Gene3D" id="3.30.450.40">
    <property type="match status" value="1"/>
</dbReference>
<reference evidence="7" key="1">
    <citation type="submission" date="2017-06" db="EMBL/GenBank/DDBJ databases">
        <authorList>
            <person name="Varghese N."/>
            <person name="Submissions S."/>
        </authorList>
    </citation>
    <scope>NUCLEOTIDE SEQUENCE [LARGE SCALE GENOMIC DNA]</scope>
    <source>
        <strain evidence="7">JCM 23211</strain>
    </source>
</reference>
<evidence type="ECO:0000313" key="7">
    <source>
        <dbReference type="Proteomes" id="UP000198327"/>
    </source>
</evidence>